<feature type="domain" description="TonB-dependent receptor plug" evidence="8">
    <location>
        <begin position="165"/>
        <end position="279"/>
    </location>
</feature>
<organism evidence="9 10">
    <name type="scientific">Daejeonella lutea</name>
    <dbReference type="NCBI Taxonomy" id="572036"/>
    <lineage>
        <taxon>Bacteria</taxon>
        <taxon>Pseudomonadati</taxon>
        <taxon>Bacteroidota</taxon>
        <taxon>Sphingobacteriia</taxon>
        <taxon>Sphingobacteriales</taxon>
        <taxon>Sphingobacteriaceae</taxon>
        <taxon>Daejeonella</taxon>
    </lineage>
</organism>
<evidence type="ECO:0000313" key="9">
    <source>
        <dbReference type="EMBL" id="SKB32284.1"/>
    </source>
</evidence>
<dbReference type="InterPro" id="IPR036942">
    <property type="entry name" value="Beta-barrel_TonB_sf"/>
</dbReference>
<keyword evidence="10" id="KW-1185">Reference proteome</keyword>
<dbReference type="Gene3D" id="2.170.130.10">
    <property type="entry name" value="TonB-dependent receptor, plug domain"/>
    <property type="match status" value="1"/>
</dbReference>
<dbReference type="NCBIfam" id="TIGR04057">
    <property type="entry name" value="SusC_RagA_signa"/>
    <property type="match status" value="1"/>
</dbReference>
<evidence type="ECO:0000256" key="7">
    <source>
        <dbReference type="PROSITE-ProRule" id="PRU01360"/>
    </source>
</evidence>
<accession>A0A1T5ABE5</accession>
<evidence type="ECO:0000256" key="3">
    <source>
        <dbReference type="ARBA" id="ARBA00022452"/>
    </source>
</evidence>
<evidence type="ECO:0000313" key="10">
    <source>
        <dbReference type="Proteomes" id="UP000189981"/>
    </source>
</evidence>
<dbReference type="AlphaFoldDB" id="A0A1T5ABE5"/>
<evidence type="ECO:0000256" key="1">
    <source>
        <dbReference type="ARBA" id="ARBA00004571"/>
    </source>
</evidence>
<evidence type="ECO:0000256" key="5">
    <source>
        <dbReference type="ARBA" id="ARBA00023136"/>
    </source>
</evidence>
<keyword evidence="3 7" id="KW-1134">Transmembrane beta strand</keyword>
<dbReference type="Gene3D" id="2.60.40.1120">
    <property type="entry name" value="Carboxypeptidase-like, regulatory domain"/>
    <property type="match status" value="1"/>
</dbReference>
<dbReference type="InterPro" id="IPR012910">
    <property type="entry name" value="Plug_dom"/>
</dbReference>
<dbReference type="InterPro" id="IPR023997">
    <property type="entry name" value="TonB-dep_OMP_SusC/RagA_CS"/>
</dbReference>
<evidence type="ECO:0000256" key="6">
    <source>
        <dbReference type="ARBA" id="ARBA00023237"/>
    </source>
</evidence>
<dbReference type="SUPFAM" id="SSF56935">
    <property type="entry name" value="Porins"/>
    <property type="match status" value="1"/>
</dbReference>
<evidence type="ECO:0000256" key="4">
    <source>
        <dbReference type="ARBA" id="ARBA00022692"/>
    </source>
</evidence>
<dbReference type="Gene3D" id="2.40.170.20">
    <property type="entry name" value="TonB-dependent receptor, beta-barrel domain"/>
    <property type="match status" value="1"/>
</dbReference>
<dbReference type="Pfam" id="PF07715">
    <property type="entry name" value="Plug"/>
    <property type="match status" value="1"/>
</dbReference>
<keyword evidence="4 7" id="KW-0812">Transmembrane</keyword>
<sequence length="1037" mass="112338">MRKLYPLFRSRIPVSVLRTAGLVNGVIFLSLTASFGMNSEGRESLGSHNKFKATENRKLDRLVPPQEIRGRVTDSKGAPLPGVSVRLKNTSIGTSTNIDGNYTITIPEPGILVFSYLGFVDQEISSGSRTAINVTLLEDQKALDEVVVVGYGTQSKKDVSSAIGSLSVANKKLADLPITSPEQLLQGRVGGVNITQDSGTPGGRATVRIRGASSINGGNDPLYVIDGVPMNTGNYAGAAAGSVAQNPLSNISPNDIESIDILKDASAAAIYGSRASNGVIVITTKRGKQDQTKITYNTYFGFQEVAKRIPLLGGPEWGELINEANVNVGNAPPIANPAALPTTDWQEEIFRRAPISNNELSLSGGTQKTQYFLSGSYLNQTGVVIGSGFSRGNFRFNFDQKINENLKAGINMSMNRSKTDRVSAGDRDGIVAVAIVKSPAVPARNADGSLNPNDPYISNIDNPLIIADQVRNDAFNNRALGNAFVELKILEGLNFRSSIGLDYLTLEEVFFVPPNKLTVLGRTSNGSGTNSMTQDIGWINENTLNYSKSLSENHRFNVLLGYSNQESKFNRTIASATNFALESIQTLGSASIKNSTSTGGSWGLTSYFSRLNYSFKDKFNLAASYRVDGSSRFAENNKYGSFPSVSAAYRLGQENFLKGLTWLEDLKLRASWGKTGNQEIGNFTSRGLFAGGFNYIGASGLSQTQLANPDLSWESTEQTNIGLDLSFLKGRINFTTDIYKKNTSGLLLAVSLPRSSGFTSSVQNVGNVENKGLELGLNTVNFDKGDFKWTTDFNIAFNRNKVTNLPGGDIPLGFNGYASVVKQGYPLGTFFGWNILGVNPATGNYIIQDVDGDGNNPLASTTLDNVVLGSAQPKFTGGFTNAVSYKGFDVSVFMHFVYGNMIFNQAEYSYGRLHTWFNSSTLARERWRKPGDITKLHRAAWGDPTRNGSVSNRVLQDGSFLRVKNVALGYNFQNALIQKAGIKNIRIYAAGQNILTWTDYRGYDPEVNANGNDTTLGFDMSSYPQARSFSLGLNATF</sequence>
<evidence type="ECO:0000259" key="8">
    <source>
        <dbReference type="Pfam" id="PF07715"/>
    </source>
</evidence>
<comment type="similarity">
    <text evidence="7">Belongs to the TonB-dependent receptor family.</text>
</comment>
<dbReference type="Proteomes" id="UP000189981">
    <property type="component" value="Unassembled WGS sequence"/>
</dbReference>
<gene>
    <name evidence="9" type="ORF">SAMN05661099_0544</name>
</gene>
<dbReference type="InterPro" id="IPR039426">
    <property type="entry name" value="TonB-dep_rcpt-like"/>
</dbReference>
<dbReference type="Pfam" id="PF13715">
    <property type="entry name" value="CarbopepD_reg_2"/>
    <property type="match status" value="1"/>
</dbReference>
<name>A0A1T5ABE5_9SPHI</name>
<dbReference type="PROSITE" id="PS52016">
    <property type="entry name" value="TONB_DEPENDENT_REC_3"/>
    <property type="match status" value="1"/>
</dbReference>
<keyword evidence="2 7" id="KW-0813">Transport</keyword>
<dbReference type="NCBIfam" id="TIGR04056">
    <property type="entry name" value="OMP_RagA_SusC"/>
    <property type="match status" value="1"/>
</dbReference>
<dbReference type="GO" id="GO:0009279">
    <property type="term" value="C:cell outer membrane"/>
    <property type="evidence" value="ECO:0007669"/>
    <property type="project" value="UniProtKB-SubCell"/>
</dbReference>
<dbReference type="SUPFAM" id="SSF49464">
    <property type="entry name" value="Carboxypeptidase regulatory domain-like"/>
    <property type="match status" value="1"/>
</dbReference>
<protein>
    <submittedName>
        <fullName evidence="9">TonB-linked outer membrane protein, SusC/RagA family</fullName>
    </submittedName>
</protein>
<dbReference type="RefSeq" id="WP_079701113.1">
    <property type="nucleotide sequence ID" value="NZ_FUYR01000001.1"/>
</dbReference>
<dbReference type="InterPro" id="IPR037066">
    <property type="entry name" value="Plug_dom_sf"/>
</dbReference>
<dbReference type="InterPro" id="IPR023996">
    <property type="entry name" value="TonB-dep_OMP_SusC/RagA"/>
</dbReference>
<reference evidence="10" key="1">
    <citation type="submission" date="2017-02" db="EMBL/GenBank/DDBJ databases">
        <authorList>
            <person name="Varghese N."/>
            <person name="Submissions S."/>
        </authorList>
    </citation>
    <scope>NUCLEOTIDE SEQUENCE [LARGE SCALE GENOMIC DNA]</scope>
    <source>
        <strain evidence="10">DSM 22385</strain>
    </source>
</reference>
<dbReference type="OrthoDB" id="9768177at2"/>
<evidence type="ECO:0000256" key="2">
    <source>
        <dbReference type="ARBA" id="ARBA00022448"/>
    </source>
</evidence>
<dbReference type="STRING" id="572036.SAMN05661099_0544"/>
<comment type="subcellular location">
    <subcellularLocation>
        <location evidence="1 7">Cell outer membrane</location>
        <topology evidence="1 7">Multi-pass membrane protein</topology>
    </subcellularLocation>
</comment>
<dbReference type="InterPro" id="IPR008969">
    <property type="entry name" value="CarboxyPept-like_regulatory"/>
</dbReference>
<dbReference type="EMBL" id="FUYR01000001">
    <property type="protein sequence ID" value="SKB32284.1"/>
    <property type="molecule type" value="Genomic_DNA"/>
</dbReference>
<keyword evidence="5 7" id="KW-0472">Membrane</keyword>
<proteinExistence type="inferred from homology"/>
<dbReference type="FunFam" id="2.170.130.10:FF:000008">
    <property type="entry name" value="SusC/RagA family TonB-linked outer membrane protein"/>
    <property type="match status" value="1"/>
</dbReference>
<keyword evidence="6 7" id="KW-0998">Cell outer membrane</keyword>